<dbReference type="Pfam" id="PF00082">
    <property type="entry name" value="Peptidase_S8"/>
    <property type="match status" value="1"/>
</dbReference>
<organism evidence="3 4">
    <name type="scientific">Dactylosporangium darangshiense</name>
    <dbReference type="NCBI Taxonomy" id="579108"/>
    <lineage>
        <taxon>Bacteria</taxon>
        <taxon>Bacillati</taxon>
        <taxon>Actinomycetota</taxon>
        <taxon>Actinomycetes</taxon>
        <taxon>Micromonosporales</taxon>
        <taxon>Micromonosporaceae</taxon>
        <taxon>Dactylosporangium</taxon>
    </lineage>
</organism>
<dbReference type="Proteomes" id="UP001500620">
    <property type="component" value="Unassembled WGS sequence"/>
</dbReference>
<proteinExistence type="inferred from homology"/>
<feature type="domain" description="Peptidase S8/S53" evidence="2">
    <location>
        <begin position="180"/>
        <end position="339"/>
    </location>
</feature>
<accession>A0ABP8D3X5</accession>
<dbReference type="SUPFAM" id="SSF52743">
    <property type="entry name" value="Subtilisin-like"/>
    <property type="match status" value="1"/>
</dbReference>
<keyword evidence="4" id="KW-1185">Reference proteome</keyword>
<comment type="caution">
    <text evidence="3">The sequence shown here is derived from an EMBL/GenBank/DDBJ whole genome shotgun (WGS) entry which is preliminary data.</text>
</comment>
<comment type="similarity">
    <text evidence="1">Belongs to the peptidase S8 family.</text>
</comment>
<dbReference type="Gene3D" id="3.40.50.200">
    <property type="entry name" value="Peptidase S8/S53 domain"/>
    <property type="match status" value="1"/>
</dbReference>
<dbReference type="RefSeq" id="WP_345123782.1">
    <property type="nucleotide sequence ID" value="NZ_BAABAT010000004.1"/>
</dbReference>
<dbReference type="EMBL" id="BAABAT010000004">
    <property type="protein sequence ID" value="GAA4246900.1"/>
    <property type="molecule type" value="Genomic_DNA"/>
</dbReference>
<dbReference type="PROSITE" id="PS51892">
    <property type="entry name" value="SUBTILASE"/>
    <property type="match status" value="1"/>
</dbReference>
<evidence type="ECO:0000256" key="1">
    <source>
        <dbReference type="PROSITE-ProRule" id="PRU01240"/>
    </source>
</evidence>
<gene>
    <name evidence="3" type="ORF">GCM10022255_020580</name>
</gene>
<evidence type="ECO:0000313" key="3">
    <source>
        <dbReference type="EMBL" id="GAA4246900.1"/>
    </source>
</evidence>
<reference evidence="4" key="1">
    <citation type="journal article" date="2019" name="Int. J. Syst. Evol. Microbiol.">
        <title>The Global Catalogue of Microorganisms (GCM) 10K type strain sequencing project: providing services to taxonomists for standard genome sequencing and annotation.</title>
        <authorList>
            <consortium name="The Broad Institute Genomics Platform"/>
            <consortium name="The Broad Institute Genome Sequencing Center for Infectious Disease"/>
            <person name="Wu L."/>
            <person name="Ma J."/>
        </authorList>
    </citation>
    <scope>NUCLEOTIDE SEQUENCE [LARGE SCALE GENOMIC DNA]</scope>
    <source>
        <strain evidence="4">JCM 17441</strain>
    </source>
</reference>
<evidence type="ECO:0000313" key="4">
    <source>
        <dbReference type="Proteomes" id="UP001500620"/>
    </source>
</evidence>
<dbReference type="CDD" id="cd00306">
    <property type="entry name" value="Peptidases_S8_S53"/>
    <property type="match status" value="1"/>
</dbReference>
<comment type="caution">
    <text evidence="1">Lacks conserved residue(s) required for the propagation of feature annotation.</text>
</comment>
<evidence type="ECO:0000259" key="2">
    <source>
        <dbReference type="Pfam" id="PF00082"/>
    </source>
</evidence>
<dbReference type="InterPro" id="IPR000209">
    <property type="entry name" value="Peptidase_S8/S53_dom"/>
</dbReference>
<protein>
    <recommendedName>
        <fullName evidence="2">Peptidase S8/S53 domain-containing protein</fullName>
    </recommendedName>
</protein>
<sequence length="366" mass="37903">MGLEAGNSSYQPDELVVDQLHLDAVMDLLRGLGIGPAATIGCDHDDGLGLARLRGLHAGDVVLDVGDVLSLVRQRAAAERDGWTPTIGLNRMVDAVIGIESHKPMAGSLPMPVGPHRAPGPVGGVDDGRNVRVGVVDTLAATTGSQPYRSGHALFVQSLIHRYAPAAHIEFEGVLDPEIGRATSWDTAQAMVRLATGEQELHVLNLSFGCFTAGGGPPLVIARAVERIAAKGVLIIAAAGNHGAADGLINGRNHDSACWPAAIPPVVAVGADDSHGVKAPWSPARPWVTCQAPGVDLIGDYLQGDVQVDTDLVPFTGHARWSGTSFAAAVVSGMVAAATVPGEHTAADALKDLLAKPSPVHPYVHR</sequence>
<name>A0ABP8D3X5_9ACTN</name>
<dbReference type="InterPro" id="IPR036852">
    <property type="entry name" value="Peptidase_S8/S53_dom_sf"/>
</dbReference>